<organism evidence="2 3">
    <name type="scientific">Treponema phagedenis</name>
    <dbReference type="NCBI Taxonomy" id="162"/>
    <lineage>
        <taxon>Bacteria</taxon>
        <taxon>Pseudomonadati</taxon>
        <taxon>Spirochaetota</taxon>
        <taxon>Spirochaetia</taxon>
        <taxon>Spirochaetales</taxon>
        <taxon>Treponemataceae</taxon>
        <taxon>Treponema</taxon>
    </lineage>
</organism>
<feature type="compositionally biased region" description="Basic and acidic residues" evidence="1">
    <location>
        <begin position="39"/>
        <end position="57"/>
    </location>
</feature>
<dbReference type="Proteomes" id="UP000042527">
    <property type="component" value="Unassembled WGS sequence"/>
</dbReference>
<reference evidence="3" key="1">
    <citation type="submission" date="2015-01" db="EMBL/GenBank/DDBJ databases">
        <authorList>
            <person name="Manzoor Shahid"/>
            <person name="Zubair Saima"/>
        </authorList>
    </citation>
    <scope>NUCLEOTIDE SEQUENCE [LARGE SCALE GENOMIC DNA]</scope>
    <source>
        <strain evidence="3">V1</strain>
    </source>
</reference>
<dbReference type="InterPro" id="IPR011990">
    <property type="entry name" value="TPR-like_helical_dom_sf"/>
</dbReference>
<dbReference type="AlphaFoldDB" id="A0A0B7GSX1"/>
<evidence type="ECO:0000313" key="2">
    <source>
        <dbReference type="EMBL" id="CEM61548.1"/>
    </source>
</evidence>
<accession>A0A0B7GSX1</accession>
<proteinExistence type="predicted"/>
<name>A0A0B7GSX1_TREPH</name>
<feature type="region of interest" description="Disordered" evidence="1">
    <location>
        <begin position="35"/>
        <end position="59"/>
    </location>
</feature>
<protein>
    <submittedName>
        <fullName evidence="2">Uncharacterized protein</fullName>
    </submittedName>
</protein>
<evidence type="ECO:0000256" key="1">
    <source>
        <dbReference type="SAM" id="MobiDB-lite"/>
    </source>
</evidence>
<dbReference type="EMBL" id="CDNC01000012">
    <property type="protein sequence ID" value="CEM61548.1"/>
    <property type="molecule type" value="Genomic_DNA"/>
</dbReference>
<evidence type="ECO:0000313" key="3">
    <source>
        <dbReference type="Proteomes" id="UP000042527"/>
    </source>
</evidence>
<gene>
    <name evidence="2" type="ORF">TPHV1_20085</name>
</gene>
<keyword evidence="3" id="KW-1185">Reference proteome</keyword>
<dbReference type="Gene3D" id="1.25.40.10">
    <property type="entry name" value="Tetratricopeptide repeat domain"/>
    <property type="match status" value="1"/>
</dbReference>
<sequence>MCIVVPVFGGGSKETEGLSLRSPFQVMAFVEETLSSKKTPSDKEVPSFEETQQKAEQGDGEAQYLLASMYWEGNGTLVDKKNPFIG</sequence>